<organism evidence="16 17">
    <name type="scientific">Buchnera aphidicola subsp. Uroleucon sonchi</name>
    <dbReference type="NCBI Taxonomy" id="118118"/>
    <lineage>
        <taxon>Bacteria</taxon>
        <taxon>Pseudomonadati</taxon>
        <taxon>Pseudomonadota</taxon>
        <taxon>Gammaproteobacteria</taxon>
        <taxon>Enterobacterales</taxon>
        <taxon>Erwiniaceae</taxon>
        <taxon>Buchnera</taxon>
    </lineage>
</organism>
<dbReference type="NCBIfam" id="NF004739">
    <property type="entry name" value="PRK06075.1"/>
    <property type="match status" value="1"/>
</dbReference>
<dbReference type="PANTHER" id="PTHR11993">
    <property type="entry name" value="NADH-UBIQUINONE OXIDOREDUCTASE 49 KDA SUBUNIT"/>
    <property type="match status" value="1"/>
</dbReference>
<protein>
    <recommendedName>
        <fullName evidence="13">NADH-quinone oxidoreductase subunit C/D</fullName>
        <ecNumber evidence="13">7.1.1.-</ecNumber>
    </recommendedName>
    <alternativeName>
        <fullName evidence="13">NADH dehydrogenase I subunit C/D</fullName>
    </alternativeName>
    <alternativeName>
        <fullName evidence="13">NDH-1 subunit C/D</fullName>
    </alternativeName>
</protein>
<keyword evidence="16" id="KW-0560">Oxidoreductase</keyword>
<dbReference type="InterPro" id="IPR023062">
    <property type="entry name" value="NADH_DH_suCD"/>
</dbReference>
<sequence length="600" mass="69520">MVNLINKKNSFTSKNKSCDYEKDLVVQSLFDVFGKELCMYQITLTGFPIIWIDKKILIDVGRFLYDMCEPYTMLYDLHGVDERLRLHRDKLPHVDFSVFYHLISIERNSDIMIKVPLLEDNLILPTFTNLFPNANWYEREVWDMFGIVFDQHPNLTRIIMPNTWEGHPLRKNYSARATEYEPFFLNQTKEDFEMENLRFKPELWGMQPKHDNVEFMFLNLGPNHPSAHGAFRIVLQLDGEKIIDCVPDIGYHHRGAEKMGERQSWHSYIPYTDRIEYLGGCVNEMPYILAVEKLANISVPERVEVIRVMMSELFRINSHLLYISTFIQDVGCMTPVFFAFTDRQKIYDLIEAITGARMHPAWFRIGGVANDLPKGWNVLLKDFLDWMPKRLKYYINSALKNSILINRSKNIAKYDKKSALAWGVTGAGLRATGVNFDIRKMRPYSGYQNYDFEIPVGSGISDAYSRVMLKVEEIYQSLIILKQCLNNMPEGPFKSSNPLTTPPSKESVLQNIETMITHFLQVSWGPVIPDNESFQMIEATKGINSYYLISDGGTMSYRTRIRTPSFPHLQQIPSVIRGSLISDLIVYLGSIDFVMSDVDR</sequence>
<dbReference type="NCBIfam" id="NF008728">
    <property type="entry name" value="PRK11742.1"/>
    <property type="match status" value="1"/>
</dbReference>
<keyword evidence="11 13" id="KW-0511">Multifunctional enzyme</keyword>
<dbReference type="GO" id="GO:0030964">
    <property type="term" value="C:NADH dehydrogenase complex"/>
    <property type="evidence" value="ECO:0007669"/>
    <property type="project" value="InterPro"/>
</dbReference>
<dbReference type="GO" id="GO:0005886">
    <property type="term" value="C:plasma membrane"/>
    <property type="evidence" value="ECO:0007669"/>
    <property type="project" value="UniProtKB-SubCell"/>
</dbReference>
<evidence type="ECO:0000256" key="4">
    <source>
        <dbReference type="ARBA" id="ARBA00022448"/>
    </source>
</evidence>
<comment type="subunit">
    <text evidence="13">NDH-1 is composed of 13 different subunits. Subunits NuoB, CD, E, F, and G constitute the peripheral sector of the complex.</text>
</comment>
<comment type="subcellular location">
    <subcellularLocation>
        <location evidence="2">Cell inner membrane</location>
        <topology evidence="2">Peripheral membrane protein</topology>
    </subcellularLocation>
    <subcellularLocation>
        <location evidence="13">Cell membrane</location>
        <topology evidence="13">Peripheral membrane protein</topology>
        <orientation evidence="13">Cytoplasmic side</orientation>
    </subcellularLocation>
</comment>
<evidence type="ECO:0000256" key="2">
    <source>
        <dbReference type="ARBA" id="ARBA00004417"/>
    </source>
</evidence>
<dbReference type="NCBIfam" id="TIGR01961">
    <property type="entry name" value="NuoC_fam"/>
    <property type="match status" value="1"/>
</dbReference>
<gene>
    <name evidence="13 16" type="primary">nuoC</name>
    <name evidence="13" type="synonym">nuoCD</name>
    <name evidence="13" type="synonym">nuoD</name>
    <name evidence="16" type="ORF">GUU85_00725</name>
</gene>
<dbReference type="Proteomes" id="UP000502958">
    <property type="component" value="Chromosome"/>
</dbReference>
<evidence type="ECO:0000256" key="13">
    <source>
        <dbReference type="HAMAP-Rule" id="MF_01359"/>
    </source>
</evidence>
<evidence type="ECO:0000256" key="6">
    <source>
        <dbReference type="ARBA" id="ARBA00022719"/>
    </source>
</evidence>
<dbReference type="InterPro" id="IPR014029">
    <property type="entry name" value="NADH_UbQ_OxRdtase_49kDa_CS"/>
</dbReference>
<evidence type="ECO:0000313" key="17">
    <source>
        <dbReference type="Proteomes" id="UP000502958"/>
    </source>
</evidence>
<evidence type="ECO:0000256" key="10">
    <source>
        <dbReference type="ARBA" id="ARBA00023136"/>
    </source>
</evidence>
<dbReference type="PANTHER" id="PTHR11993:SF45">
    <property type="entry name" value="NADH-QUINONE OXIDOREDUCTASE SUBUNIT C_D"/>
    <property type="match status" value="1"/>
</dbReference>
<evidence type="ECO:0000259" key="15">
    <source>
        <dbReference type="Pfam" id="PF00346"/>
    </source>
</evidence>
<keyword evidence="4 13" id="KW-0813">Transport</keyword>
<evidence type="ECO:0000256" key="7">
    <source>
        <dbReference type="ARBA" id="ARBA00022967"/>
    </source>
</evidence>
<dbReference type="RefSeq" id="WP_163119051.1">
    <property type="nucleotide sequence ID" value="NZ_CP047588.1"/>
</dbReference>
<keyword evidence="5 13" id="KW-1003">Cell membrane</keyword>
<dbReference type="HAMAP" id="MF_01359">
    <property type="entry name" value="NDH1_NuoCD_1"/>
    <property type="match status" value="1"/>
</dbReference>
<feature type="region of interest" description="NADH dehydrogenase I subunit C" evidence="13">
    <location>
        <begin position="1"/>
        <end position="190"/>
    </location>
</feature>
<dbReference type="GO" id="GO:0050136">
    <property type="term" value="F:NADH dehydrogenase (quinone) (non-electrogenic) activity"/>
    <property type="evidence" value="ECO:0007669"/>
    <property type="project" value="UniProtKB-UniRule"/>
</dbReference>
<dbReference type="InterPro" id="IPR001135">
    <property type="entry name" value="NADH_Q_OxRdtase_suD"/>
</dbReference>
<dbReference type="GO" id="GO:0008137">
    <property type="term" value="F:NADH dehydrogenase (ubiquinone) activity"/>
    <property type="evidence" value="ECO:0007669"/>
    <property type="project" value="InterPro"/>
</dbReference>
<evidence type="ECO:0000256" key="11">
    <source>
        <dbReference type="ARBA" id="ARBA00023268"/>
    </source>
</evidence>
<reference evidence="16 17" key="1">
    <citation type="submission" date="2020-01" db="EMBL/GenBank/DDBJ databases">
        <title>Complete genome of Buchnera aphidicola isolated from Chaitophorus populeti.</title>
        <authorList>
            <person name="Park J."/>
            <person name="Xi H."/>
        </authorList>
    </citation>
    <scope>NUCLEOTIDE SEQUENCE [LARGE SCALE GENOMIC DNA]</scope>
    <source>
        <strain evidence="16 17">UsonBac</strain>
    </source>
</reference>
<dbReference type="InterPro" id="IPR001268">
    <property type="entry name" value="NADH_UbQ_OxRdtase_30kDa_su"/>
</dbReference>
<proteinExistence type="inferred from homology"/>
<dbReference type="Gene3D" id="1.10.645.10">
    <property type="entry name" value="Cytochrome-c3 Hydrogenase, chain B"/>
    <property type="match status" value="1"/>
</dbReference>
<dbReference type="FunFam" id="1.10.645.10:FF:000001">
    <property type="entry name" value="NADH-quinone oxidoreductase subunit C/D"/>
    <property type="match status" value="1"/>
</dbReference>
<evidence type="ECO:0000256" key="3">
    <source>
        <dbReference type="ARBA" id="ARBA00010019"/>
    </source>
</evidence>
<evidence type="ECO:0000256" key="8">
    <source>
        <dbReference type="ARBA" id="ARBA00023027"/>
    </source>
</evidence>
<evidence type="ECO:0000256" key="12">
    <source>
        <dbReference type="ARBA" id="ARBA00047712"/>
    </source>
</evidence>
<feature type="region of interest" description="NADH dehydrogenase I subunit D" evidence="13">
    <location>
        <begin position="214"/>
        <end position="600"/>
    </location>
</feature>
<keyword evidence="10 13" id="KW-0472">Membrane</keyword>
<dbReference type="PROSITE" id="PS00535">
    <property type="entry name" value="COMPLEX1_49K"/>
    <property type="match status" value="1"/>
</dbReference>
<evidence type="ECO:0000256" key="5">
    <source>
        <dbReference type="ARBA" id="ARBA00022475"/>
    </source>
</evidence>
<dbReference type="GO" id="GO:0051287">
    <property type="term" value="F:NAD binding"/>
    <property type="evidence" value="ECO:0007669"/>
    <property type="project" value="InterPro"/>
</dbReference>
<dbReference type="GO" id="GO:0022904">
    <property type="term" value="P:respiratory electron transport chain"/>
    <property type="evidence" value="ECO:0007669"/>
    <property type="project" value="UniProtKB-ARBA"/>
</dbReference>
<comment type="similarity">
    <text evidence="3 13">In the C-terminal section; belongs to the complex I 49 kDa subunit family.</text>
</comment>
<comment type="similarity">
    <text evidence="13">In the N-terminal section; belongs to the complex I 30 kDa subunit family.</text>
</comment>
<evidence type="ECO:0000256" key="9">
    <source>
        <dbReference type="ARBA" id="ARBA00023075"/>
    </source>
</evidence>
<evidence type="ECO:0000256" key="1">
    <source>
        <dbReference type="ARBA" id="ARBA00002378"/>
    </source>
</evidence>
<comment type="catalytic activity">
    <reaction evidence="12 13">
        <text>a quinone + NADH + 5 H(+)(in) = a quinol + NAD(+) + 4 H(+)(out)</text>
        <dbReference type="Rhea" id="RHEA:57888"/>
        <dbReference type="ChEBI" id="CHEBI:15378"/>
        <dbReference type="ChEBI" id="CHEBI:24646"/>
        <dbReference type="ChEBI" id="CHEBI:57540"/>
        <dbReference type="ChEBI" id="CHEBI:57945"/>
        <dbReference type="ChEBI" id="CHEBI:132124"/>
    </reaction>
</comment>
<dbReference type="HAMAP" id="MF_01358">
    <property type="entry name" value="NDH1_NuoD"/>
    <property type="match status" value="1"/>
</dbReference>
<dbReference type="SUPFAM" id="SSF56762">
    <property type="entry name" value="HydB/Nqo4-like"/>
    <property type="match status" value="1"/>
</dbReference>
<dbReference type="EC" id="7.1.1.-" evidence="13"/>
<dbReference type="AlphaFoldDB" id="A0A6C1FGD0"/>
<dbReference type="NCBIfam" id="TIGR01962">
    <property type="entry name" value="NuoD"/>
    <property type="match status" value="1"/>
</dbReference>
<dbReference type="EMBL" id="CP047588">
    <property type="protein sequence ID" value="QIE01899.1"/>
    <property type="molecule type" value="Genomic_DNA"/>
</dbReference>
<dbReference type="Pfam" id="PF00329">
    <property type="entry name" value="Complex1_30kDa"/>
    <property type="match status" value="1"/>
</dbReference>
<evidence type="ECO:0000259" key="14">
    <source>
        <dbReference type="Pfam" id="PF00329"/>
    </source>
</evidence>
<dbReference type="InterPro" id="IPR029014">
    <property type="entry name" value="NiFe-Hase_large"/>
</dbReference>
<keyword evidence="8 13" id="KW-0520">NAD</keyword>
<evidence type="ECO:0000313" key="16">
    <source>
        <dbReference type="EMBL" id="QIE01899.1"/>
    </source>
</evidence>
<dbReference type="InterPro" id="IPR010218">
    <property type="entry name" value="NADH_DH_suC"/>
</dbReference>
<keyword evidence="7 13" id="KW-1278">Translocase</keyword>
<dbReference type="GO" id="GO:0048038">
    <property type="term" value="F:quinone binding"/>
    <property type="evidence" value="ECO:0007669"/>
    <property type="project" value="UniProtKB-KW"/>
</dbReference>
<dbReference type="InterPro" id="IPR037232">
    <property type="entry name" value="NADH_quin_OxRdtase_su_C/D-like"/>
</dbReference>
<feature type="domain" description="NADH-quinone oxidoreductase subunit D" evidence="15">
    <location>
        <begin position="329"/>
        <end position="600"/>
    </location>
</feature>
<keyword evidence="6 13" id="KW-0874">Quinone</keyword>
<dbReference type="SUPFAM" id="SSF143243">
    <property type="entry name" value="Nqo5-like"/>
    <property type="match status" value="1"/>
</dbReference>
<dbReference type="InterPro" id="IPR022885">
    <property type="entry name" value="NDH1_su_D/H"/>
</dbReference>
<name>A0A6C1FGD0_BUCUN</name>
<keyword evidence="9 13" id="KW-0830">Ubiquinone</keyword>
<accession>A0A6C1FGD0</accession>
<comment type="function">
    <text evidence="1 13">NDH-1 shuttles electrons from NADH, via FMN and iron-sulfur (Fe-S) centers, to quinones in the respiratory chain. The immediate electron acceptor for the enzyme in this species is believed to be ubiquinone. Couples the redox reaction to proton translocation (for every two electrons transferred, four hydrogen ions are translocated across the cytoplasmic membrane), and thus conserves the redox energy in a proton gradient.</text>
</comment>
<feature type="domain" description="NADH:ubiquinone oxidoreductase 30kDa subunit" evidence="14">
    <location>
        <begin position="50"/>
        <end position="178"/>
    </location>
</feature>
<dbReference type="Gene3D" id="3.30.460.80">
    <property type="entry name" value="NADH:ubiquinone oxidoreductase, 30kDa subunit"/>
    <property type="match status" value="1"/>
</dbReference>
<dbReference type="Pfam" id="PF00346">
    <property type="entry name" value="Complex1_49kDa"/>
    <property type="match status" value="1"/>
</dbReference>